<feature type="compositionally biased region" description="Basic and acidic residues" evidence="1">
    <location>
        <begin position="15"/>
        <end position="35"/>
    </location>
</feature>
<name>A0ABR6TK18_9FIRM</name>
<dbReference type="EMBL" id="JABGBW010000002">
    <property type="protein sequence ID" value="MBC2575752.1"/>
    <property type="molecule type" value="Genomic_DNA"/>
</dbReference>
<sequence>MNQQVTFDGLINPDDNNKENTDKFSNKSTKKENTKSIKKKSTTLKKNKTSEKISKESKSQKKSSSKKKVLKKNEKIIFTQEDSDKLCEVFDWYIGIRDSLEINLNSSSNIPTVSESIIAKKKKISLTVDDEIWSNFSVLCENIGTKKGELISEILKEYLVNHKDLI</sequence>
<keyword evidence="3" id="KW-1185">Reference proteome</keyword>
<dbReference type="RefSeq" id="WP_185623780.1">
    <property type="nucleotide sequence ID" value="NZ_JABGBW010000002.1"/>
</dbReference>
<feature type="compositionally biased region" description="Basic and acidic residues" evidence="1">
    <location>
        <begin position="48"/>
        <end position="59"/>
    </location>
</feature>
<accession>A0ABR6TK18</accession>
<evidence type="ECO:0000256" key="1">
    <source>
        <dbReference type="SAM" id="MobiDB-lite"/>
    </source>
</evidence>
<dbReference type="Proteomes" id="UP000713904">
    <property type="component" value="Unassembled WGS sequence"/>
</dbReference>
<evidence type="ECO:0000313" key="2">
    <source>
        <dbReference type="EMBL" id="MBC2575752.1"/>
    </source>
</evidence>
<feature type="compositionally biased region" description="Basic residues" evidence="1">
    <location>
        <begin position="60"/>
        <end position="70"/>
    </location>
</feature>
<organism evidence="2 3">
    <name type="scientific">Peptostreptococcus canis</name>
    <dbReference type="NCBI Taxonomy" id="1159213"/>
    <lineage>
        <taxon>Bacteria</taxon>
        <taxon>Bacillati</taxon>
        <taxon>Bacillota</taxon>
        <taxon>Clostridia</taxon>
        <taxon>Peptostreptococcales</taxon>
        <taxon>Peptostreptococcaceae</taxon>
        <taxon>Peptostreptococcus</taxon>
    </lineage>
</organism>
<feature type="compositionally biased region" description="Basic residues" evidence="1">
    <location>
        <begin position="36"/>
        <end position="47"/>
    </location>
</feature>
<reference evidence="2 3" key="1">
    <citation type="submission" date="2020-05" db="EMBL/GenBank/DDBJ databases">
        <title>Draft genome of xy-202 and genomic insight in genome of the genus Peptostreptococcus.</title>
        <authorList>
            <person name="Zhang Z."/>
        </authorList>
    </citation>
    <scope>NUCLEOTIDE SEQUENCE [LARGE SCALE GENOMIC DNA]</scope>
    <source>
        <strain evidence="2 3">DSM 27025</strain>
    </source>
</reference>
<comment type="caution">
    <text evidence="2">The sequence shown here is derived from an EMBL/GenBank/DDBJ whole genome shotgun (WGS) entry which is preliminary data.</text>
</comment>
<gene>
    <name evidence="2" type="ORF">HLB29_03540</name>
</gene>
<protein>
    <submittedName>
        <fullName evidence="2">Uncharacterized protein</fullName>
    </submittedName>
</protein>
<evidence type="ECO:0000313" key="3">
    <source>
        <dbReference type="Proteomes" id="UP000713904"/>
    </source>
</evidence>
<feature type="region of interest" description="Disordered" evidence="1">
    <location>
        <begin position="1"/>
        <end position="70"/>
    </location>
</feature>
<proteinExistence type="predicted"/>